<keyword evidence="2" id="KW-0732">Signal</keyword>
<gene>
    <name evidence="3" type="ORF">INT48_003293</name>
</gene>
<evidence type="ECO:0000313" key="3">
    <source>
        <dbReference type="EMBL" id="KAG2229079.1"/>
    </source>
</evidence>
<evidence type="ECO:0000313" key="4">
    <source>
        <dbReference type="Proteomes" id="UP000613177"/>
    </source>
</evidence>
<feature type="signal peptide" evidence="2">
    <location>
        <begin position="1"/>
        <end position="22"/>
    </location>
</feature>
<name>A0A8H7SEX1_9FUNG</name>
<proteinExistence type="predicted"/>
<organism evidence="3 4">
    <name type="scientific">Thamnidium elegans</name>
    <dbReference type="NCBI Taxonomy" id="101142"/>
    <lineage>
        <taxon>Eukaryota</taxon>
        <taxon>Fungi</taxon>
        <taxon>Fungi incertae sedis</taxon>
        <taxon>Mucoromycota</taxon>
        <taxon>Mucoromycotina</taxon>
        <taxon>Mucoromycetes</taxon>
        <taxon>Mucorales</taxon>
        <taxon>Mucorineae</taxon>
        <taxon>Mucoraceae</taxon>
        <taxon>Thamnidium</taxon>
    </lineage>
</organism>
<dbReference type="EMBL" id="JAEPRE010000313">
    <property type="protein sequence ID" value="KAG2229079.1"/>
    <property type="molecule type" value="Genomic_DNA"/>
</dbReference>
<dbReference type="Proteomes" id="UP000613177">
    <property type="component" value="Unassembled WGS sequence"/>
</dbReference>
<comment type="caution">
    <text evidence="3">The sequence shown here is derived from an EMBL/GenBank/DDBJ whole genome shotgun (WGS) entry which is preliminary data.</text>
</comment>
<dbReference type="AlphaFoldDB" id="A0A8H7SEX1"/>
<sequence length="201" mass="18962">MRTTAFITLAIACLLLSTSADARAIDKRSILGGDGGRGGNGGTGGAGGGANNGGVAAPGGTGGPGAPGGPGGAANLPFSNTVLPAVPAPALPAVPAVPAVVPDASAIFAALPAVPAVPAGLPLLPGSQPADKRSFPVRRRLVARTGAQSIGSEVQSKTADAGKKAGSDGLGATDGIVAKVKGVADKLTSGLPVGKRAVADV</sequence>
<feature type="region of interest" description="Disordered" evidence="1">
    <location>
        <begin position="29"/>
        <end position="72"/>
    </location>
</feature>
<feature type="region of interest" description="Disordered" evidence="1">
    <location>
        <begin position="148"/>
        <end position="171"/>
    </location>
</feature>
<keyword evidence="4" id="KW-1185">Reference proteome</keyword>
<accession>A0A8H7SEX1</accession>
<protein>
    <submittedName>
        <fullName evidence="3">Uncharacterized protein</fullName>
    </submittedName>
</protein>
<feature type="compositionally biased region" description="Gly residues" evidence="1">
    <location>
        <begin position="32"/>
        <end position="72"/>
    </location>
</feature>
<evidence type="ECO:0000256" key="1">
    <source>
        <dbReference type="SAM" id="MobiDB-lite"/>
    </source>
</evidence>
<feature type="chain" id="PRO_5034182576" evidence="2">
    <location>
        <begin position="23"/>
        <end position="201"/>
    </location>
</feature>
<evidence type="ECO:0000256" key="2">
    <source>
        <dbReference type="SAM" id="SignalP"/>
    </source>
</evidence>
<feature type="compositionally biased region" description="Polar residues" evidence="1">
    <location>
        <begin position="148"/>
        <end position="158"/>
    </location>
</feature>
<reference evidence="3" key="1">
    <citation type="submission" date="2021-01" db="EMBL/GenBank/DDBJ databases">
        <title>Metabolic potential, ecology and presence of endohyphal bacteria is reflected in genomic diversity of Mucoromycotina.</title>
        <authorList>
            <person name="Muszewska A."/>
            <person name="Okrasinska A."/>
            <person name="Steczkiewicz K."/>
            <person name="Drgas O."/>
            <person name="Orlowska M."/>
            <person name="Perlinska-Lenart U."/>
            <person name="Aleksandrzak-Piekarczyk T."/>
            <person name="Szatraj K."/>
            <person name="Zielenkiewicz U."/>
            <person name="Pilsyk S."/>
            <person name="Malc E."/>
            <person name="Mieczkowski P."/>
            <person name="Kruszewska J.S."/>
            <person name="Biernat P."/>
            <person name="Pawlowska J."/>
        </authorList>
    </citation>
    <scope>NUCLEOTIDE SEQUENCE</scope>
    <source>
        <strain evidence="3">WA0000018081</strain>
    </source>
</reference>